<dbReference type="Gene3D" id="3.10.520.10">
    <property type="entry name" value="ApbE-like domains"/>
    <property type="match status" value="1"/>
</dbReference>
<protein>
    <recommendedName>
        <fullName evidence="2 10">FAD:protein FMN transferase</fullName>
        <ecNumber evidence="1 10">2.7.1.180</ecNumber>
    </recommendedName>
    <alternativeName>
        <fullName evidence="8 10">Flavin transferase</fullName>
    </alternativeName>
</protein>
<name>A0A212JXD1_9BACT</name>
<comment type="similarity">
    <text evidence="10">Belongs to the ApbE family.</text>
</comment>
<evidence type="ECO:0000256" key="3">
    <source>
        <dbReference type="ARBA" id="ARBA00022630"/>
    </source>
</evidence>
<comment type="catalytic activity">
    <reaction evidence="9 10">
        <text>L-threonyl-[protein] + FAD = FMN-L-threonyl-[protein] + AMP + H(+)</text>
        <dbReference type="Rhea" id="RHEA:36847"/>
        <dbReference type="Rhea" id="RHEA-COMP:11060"/>
        <dbReference type="Rhea" id="RHEA-COMP:11061"/>
        <dbReference type="ChEBI" id="CHEBI:15378"/>
        <dbReference type="ChEBI" id="CHEBI:30013"/>
        <dbReference type="ChEBI" id="CHEBI:57692"/>
        <dbReference type="ChEBI" id="CHEBI:74257"/>
        <dbReference type="ChEBI" id="CHEBI:456215"/>
        <dbReference type="EC" id="2.7.1.180"/>
    </reaction>
</comment>
<feature type="binding site" evidence="11">
    <location>
        <position position="273"/>
    </location>
    <ligand>
        <name>Mg(2+)</name>
        <dbReference type="ChEBI" id="CHEBI:18420"/>
    </ligand>
</feature>
<reference evidence="12" key="1">
    <citation type="submission" date="2016-04" db="EMBL/GenBank/DDBJ databases">
        <authorList>
            <person name="Evans L.H."/>
            <person name="Alamgir A."/>
            <person name="Owens N."/>
            <person name="Weber N.D."/>
            <person name="Virtaneva K."/>
            <person name="Barbian K."/>
            <person name="Babar A."/>
            <person name="Rosenke K."/>
        </authorList>
    </citation>
    <scope>NUCLEOTIDE SEQUENCE</scope>
    <source>
        <strain evidence="12">86-2</strain>
    </source>
</reference>
<dbReference type="GO" id="GO:0016740">
    <property type="term" value="F:transferase activity"/>
    <property type="evidence" value="ECO:0007669"/>
    <property type="project" value="UniProtKB-UniRule"/>
</dbReference>
<dbReference type="PANTHER" id="PTHR30040">
    <property type="entry name" value="THIAMINE BIOSYNTHESIS LIPOPROTEIN APBE"/>
    <property type="match status" value="1"/>
</dbReference>
<evidence type="ECO:0000256" key="4">
    <source>
        <dbReference type="ARBA" id="ARBA00022679"/>
    </source>
</evidence>
<dbReference type="AlphaFoldDB" id="A0A212JXD1"/>
<keyword evidence="5 10" id="KW-0479">Metal-binding</keyword>
<evidence type="ECO:0000256" key="8">
    <source>
        <dbReference type="ARBA" id="ARBA00031306"/>
    </source>
</evidence>
<proteinExistence type="inferred from homology"/>
<gene>
    <name evidence="12" type="ORF">KL86DYS2_12559</name>
</gene>
<keyword evidence="7 10" id="KW-0460">Magnesium</keyword>
<dbReference type="EMBL" id="FLUL01000001">
    <property type="protein sequence ID" value="SBW04134.1"/>
    <property type="molecule type" value="Genomic_DNA"/>
</dbReference>
<evidence type="ECO:0000256" key="1">
    <source>
        <dbReference type="ARBA" id="ARBA00011955"/>
    </source>
</evidence>
<evidence type="ECO:0000256" key="6">
    <source>
        <dbReference type="ARBA" id="ARBA00022827"/>
    </source>
</evidence>
<accession>A0A212JXD1</accession>
<dbReference type="InterPro" id="IPR003374">
    <property type="entry name" value="ApbE-like_sf"/>
</dbReference>
<feature type="binding site" evidence="11">
    <location>
        <position position="151"/>
    </location>
    <ligand>
        <name>Mg(2+)</name>
        <dbReference type="ChEBI" id="CHEBI:18420"/>
    </ligand>
</feature>
<dbReference type="RefSeq" id="WP_296950334.1">
    <property type="nucleotide sequence ID" value="NZ_LT599021.1"/>
</dbReference>
<dbReference type="GO" id="GO:0046872">
    <property type="term" value="F:metal ion binding"/>
    <property type="evidence" value="ECO:0007669"/>
    <property type="project" value="UniProtKB-UniRule"/>
</dbReference>
<dbReference type="PANTHER" id="PTHR30040:SF2">
    <property type="entry name" value="FAD:PROTEIN FMN TRANSFERASE"/>
    <property type="match status" value="1"/>
</dbReference>
<comment type="cofactor">
    <cofactor evidence="11">
        <name>Mg(2+)</name>
        <dbReference type="ChEBI" id="CHEBI:18420"/>
    </cofactor>
    <cofactor evidence="11">
        <name>Mn(2+)</name>
        <dbReference type="ChEBI" id="CHEBI:29035"/>
    </cofactor>
    <text evidence="11">Magnesium. Can also use manganese.</text>
</comment>
<dbReference type="Pfam" id="PF02424">
    <property type="entry name" value="ApbE"/>
    <property type="match status" value="1"/>
</dbReference>
<evidence type="ECO:0000256" key="7">
    <source>
        <dbReference type="ARBA" id="ARBA00022842"/>
    </source>
</evidence>
<keyword evidence="3 10" id="KW-0285">Flavoprotein</keyword>
<evidence type="ECO:0000256" key="2">
    <source>
        <dbReference type="ARBA" id="ARBA00016337"/>
    </source>
</evidence>
<dbReference type="InterPro" id="IPR024932">
    <property type="entry name" value="ApbE"/>
</dbReference>
<keyword evidence="6 10" id="KW-0274">FAD</keyword>
<keyword evidence="4 10" id="KW-0808">Transferase</keyword>
<dbReference type="PIRSF" id="PIRSF006268">
    <property type="entry name" value="ApbE"/>
    <property type="match status" value="1"/>
</dbReference>
<organism evidence="12">
    <name type="scientific">uncultured Dysgonomonas sp</name>
    <dbReference type="NCBI Taxonomy" id="206096"/>
    <lineage>
        <taxon>Bacteria</taxon>
        <taxon>Pseudomonadati</taxon>
        <taxon>Bacteroidota</taxon>
        <taxon>Bacteroidia</taxon>
        <taxon>Bacteroidales</taxon>
        <taxon>Dysgonomonadaceae</taxon>
        <taxon>Dysgonomonas</taxon>
        <taxon>environmental samples</taxon>
    </lineage>
</organism>
<feature type="binding site" evidence="11">
    <location>
        <position position="269"/>
    </location>
    <ligand>
        <name>Mg(2+)</name>
        <dbReference type="ChEBI" id="CHEBI:18420"/>
    </ligand>
</feature>
<evidence type="ECO:0000256" key="9">
    <source>
        <dbReference type="ARBA" id="ARBA00048540"/>
    </source>
</evidence>
<sequence>MNAIMADNGSFYYNIQGRAEGTSYNIIYQDSEDRDFQPEIEELLANFEKSLSVYDNESIISRVNRNEDVEIDDYFYTVFNKAKEISAHTENTFDISAESLFRAWGFSSQEKCPPNREQIEEMRKYIGMDKISIKERRIVKDHPNIVLNVNAIAKGYSADIVALFLEQHKCLNYLVEIGGEIRVRGENLHGEDWRIGIDRPSESNLIPGQDMQAILQITNKGIATSGNYRQFYIENGEKITHTINPATGYPAQHNLLSTTVIANDCLAADAYATAFLVAGVDKSLEWINNNAEIEAIFICDEDGEYKMYCTPALEDKIIQGDE</sequence>
<dbReference type="SUPFAM" id="SSF143631">
    <property type="entry name" value="ApbE-like"/>
    <property type="match status" value="1"/>
</dbReference>
<evidence type="ECO:0000256" key="5">
    <source>
        <dbReference type="ARBA" id="ARBA00022723"/>
    </source>
</evidence>
<dbReference type="EC" id="2.7.1.180" evidence="1 10"/>
<evidence type="ECO:0000256" key="10">
    <source>
        <dbReference type="PIRNR" id="PIRNR006268"/>
    </source>
</evidence>
<evidence type="ECO:0000313" key="12">
    <source>
        <dbReference type="EMBL" id="SBW04134.1"/>
    </source>
</evidence>
<evidence type="ECO:0000256" key="11">
    <source>
        <dbReference type="PIRSR" id="PIRSR006268-2"/>
    </source>
</evidence>